<keyword evidence="4 6" id="KW-0694">RNA-binding</keyword>
<keyword evidence="10" id="KW-1185">Reference proteome</keyword>
<dbReference type="GO" id="GO:0003743">
    <property type="term" value="F:translation initiation factor activity"/>
    <property type="evidence" value="ECO:0007669"/>
    <property type="project" value="UniProtKB-UniRule"/>
</dbReference>
<comment type="function">
    <text evidence="6">RNA-binding component of the eukaryotic translation initiation factor 3 (eIF-3) complex, which is involved in protein synthesis of a specialized repertoire of mRNAs and, together with other initiation factors, stimulates binding of mRNA and methionyl-tRNAi to the 40S ribosome. The eIF-3 complex specifically targets and initiates translation of a subset of mRNAs involved in cell proliferation.</text>
</comment>
<dbReference type="GO" id="GO:0043614">
    <property type="term" value="C:multi-eIF complex"/>
    <property type="evidence" value="ECO:0007669"/>
    <property type="project" value="TreeGrafter"/>
</dbReference>
<evidence type="ECO:0000256" key="3">
    <source>
        <dbReference type="ARBA" id="ARBA00022540"/>
    </source>
</evidence>
<dbReference type="AlphaFoldDB" id="A0A830HVY0"/>
<evidence type="ECO:0000256" key="4">
    <source>
        <dbReference type="ARBA" id="ARBA00022884"/>
    </source>
</evidence>
<dbReference type="GO" id="GO:0071540">
    <property type="term" value="C:eukaryotic translation initiation factor 3 complex, eIF3e"/>
    <property type="evidence" value="ECO:0007669"/>
    <property type="project" value="TreeGrafter"/>
</dbReference>
<feature type="compositionally biased region" description="Basic and acidic residues" evidence="7">
    <location>
        <begin position="1046"/>
        <end position="1071"/>
    </location>
</feature>
<feature type="region of interest" description="Disordered" evidence="7">
    <location>
        <begin position="375"/>
        <end position="394"/>
    </location>
</feature>
<keyword evidence="2 6" id="KW-0963">Cytoplasm</keyword>
<dbReference type="GO" id="GO:0003729">
    <property type="term" value="F:mRNA binding"/>
    <property type="evidence" value="ECO:0007669"/>
    <property type="project" value="TreeGrafter"/>
</dbReference>
<feature type="compositionally biased region" description="Gly residues" evidence="7">
    <location>
        <begin position="1072"/>
        <end position="1085"/>
    </location>
</feature>
<dbReference type="GO" id="GO:0071541">
    <property type="term" value="C:eukaryotic translation initiation factor 3 complex, eIF3m"/>
    <property type="evidence" value="ECO:0007669"/>
    <property type="project" value="TreeGrafter"/>
</dbReference>
<evidence type="ECO:0000256" key="1">
    <source>
        <dbReference type="ARBA" id="ARBA00004496"/>
    </source>
</evidence>
<dbReference type="InterPro" id="IPR054711">
    <property type="entry name" value="eIF3a_PCI_TPR-like"/>
</dbReference>
<name>A0A830HVY0_9CHLO</name>
<dbReference type="EMBL" id="BNJQ01000031">
    <property type="protein sequence ID" value="GHP10905.1"/>
    <property type="molecule type" value="Genomic_DNA"/>
</dbReference>
<evidence type="ECO:0000256" key="6">
    <source>
        <dbReference type="HAMAP-Rule" id="MF_03000"/>
    </source>
</evidence>
<proteinExistence type="inferred from homology"/>
<comment type="subcellular location">
    <subcellularLocation>
        <location evidence="1 6">Cytoplasm</location>
    </subcellularLocation>
</comment>
<dbReference type="OrthoDB" id="18884at2759"/>
<feature type="compositionally biased region" description="Basic and acidic residues" evidence="7">
    <location>
        <begin position="1014"/>
        <end position="1031"/>
    </location>
</feature>
<feature type="region of interest" description="Disordered" evidence="7">
    <location>
        <begin position="682"/>
        <end position="779"/>
    </location>
</feature>
<dbReference type="Gene3D" id="4.10.860.10">
    <property type="entry name" value="UVR domain"/>
    <property type="match status" value="1"/>
</dbReference>
<feature type="compositionally biased region" description="Basic and acidic residues" evidence="7">
    <location>
        <begin position="856"/>
        <end position="908"/>
    </location>
</feature>
<comment type="subunit">
    <text evidence="6">Component of the eukaryotic translation initiation factor 3 (eIF-3) complex.</text>
</comment>
<dbReference type="GO" id="GO:0033290">
    <property type="term" value="C:eukaryotic 48S preinitiation complex"/>
    <property type="evidence" value="ECO:0007669"/>
    <property type="project" value="UniProtKB-UniRule"/>
</dbReference>
<dbReference type="InterPro" id="IPR027512">
    <property type="entry name" value="EIF3A"/>
</dbReference>
<dbReference type="Gene3D" id="1.25.40.860">
    <property type="match status" value="2"/>
</dbReference>
<evidence type="ECO:0000256" key="5">
    <source>
        <dbReference type="ARBA" id="ARBA00022917"/>
    </source>
</evidence>
<reference evidence="9" key="1">
    <citation type="submission" date="2020-10" db="EMBL/GenBank/DDBJ databases">
        <title>Unveiling of a novel bifunctional photoreceptor, Dualchrome1, isolated from a cosmopolitan green alga.</title>
        <authorList>
            <person name="Suzuki S."/>
            <person name="Kawachi M."/>
        </authorList>
    </citation>
    <scope>NUCLEOTIDE SEQUENCE</scope>
    <source>
        <strain evidence="9">NIES 2893</strain>
    </source>
</reference>
<dbReference type="Pfam" id="PF22591">
    <property type="entry name" value="eIF3a_PCI_TPR-like"/>
    <property type="match status" value="1"/>
</dbReference>
<organism evidence="9 10">
    <name type="scientific">Pycnococcus provasolii</name>
    <dbReference type="NCBI Taxonomy" id="41880"/>
    <lineage>
        <taxon>Eukaryota</taxon>
        <taxon>Viridiplantae</taxon>
        <taxon>Chlorophyta</taxon>
        <taxon>Pseudoscourfieldiophyceae</taxon>
        <taxon>Pseudoscourfieldiales</taxon>
        <taxon>Pycnococcaceae</taxon>
        <taxon>Pycnococcus</taxon>
    </lineage>
</organism>
<feature type="compositionally biased region" description="Basic and acidic residues" evidence="7">
    <location>
        <begin position="722"/>
        <end position="769"/>
    </location>
</feature>
<evidence type="ECO:0000313" key="10">
    <source>
        <dbReference type="Proteomes" id="UP000660262"/>
    </source>
</evidence>
<evidence type="ECO:0000313" key="9">
    <source>
        <dbReference type="EMBL" id="GHP10905.1"/>
    </source>
</evidence>
<evidence type="ECO:0000259" key="8">
    <source>
        <dbReference type="Pfam" id="PF22591"/>
    </source>
</evidence>
<protein>
    <recommendedName>
        <fullName evidence="6">Eukaryotic translation initiation factor 3 subunit A</fullName>
        <shortName evidence="6">eIF3a</shortName>
    </recommendedName>
    <alternativeName>
        <fullName evidence="6">Eukaryotic translation initiation factor 3 subunit 10</fullName>
    </alternativeName>
</protein>
<feature type="region of interest" description="Disordered" evidence="7">
    <location>
        <begin position="856"/>
        <end position="1085"/>
    </location>
</feature>
<dbReference type="PANTHER" id="PTHR14005:SF0">
    <property type="entry name" value="EUKARYOTIC TRANSLATION INITIATION FACTOR 3 SUBUNIT A"/>
    <property type="match status" value="1"/>
</dbReference>
<evidence type="ECO:0000256" key="7">
    <source>
        <dbReference type="SAM" id="MobiDB-lite"/>
    </source>
</evidence>
<keyword evidence="3 6" id="KW-0396">Initiation factor</keyword>
<dbReference type="PANTHER" id="PTHR14005">
    <property type="entry name" value="EUKARYOTIC TRANSLATION INITIATION FACTOR 3, THETA SUBUNIT"/>
    <property type="match status" value="1"/>
</dbReference>
<evidence type="ECO:0000256" key="2">
    <source>
        <dbReference type="ARBA" id="ARBA00022490"/>
    </source>
</evidence>
<keyword evidence="5 6" id="KW-0648">Protein biosynthesis</keyword>
<feature type="compositionally biased region" description="Gly residues" evidence="7">
    <location>
        <begin position="964"/>
        <end position="973"/>
    </location>
</feature>
<accession>A0A830HVY0</accession>
<dbReference type="GO" id="GO:0016282">
    <property type="term" value="C:eukaryotic 43S preinitiation complex"/>
    <property type="evidence" value="ECO:0007669"/>
    <property type="project" value="UniProtKB-UniRule"/>
</dbReference>
<sequence>MSRFHQSTFAKPENALKRAEELILVGQKQPALQVLHEVITSKRHRTWQKSLEAVMMKYMELCVDMRKGRFAKEGLVQYRIVCQHVNVSSLEEVIKHFLKLATDRADAAIEAAKEVALSVADLDEDMSPEDLMLSFVTGDTDKDRTDRELVTPCFKFLWETYRTVLEILRNNSKLEALYAMTAVRAFHFCQHYKRTSEFRRLCEILRNHLQNLAKHRDQRDRPDLTNPESLQLYLETRFEQLKVATELGLWQEGFRSVEDIHGLMVFAKKTPKPQMMAVFYAKLTKIFWVSENYLYHAIVWLKLFQLSLAHNTSMTQADLSTMASAVVLSALCIQPFESSAGVNFSEQQGSDRDRHIRVANLLGFQGQYYSGSQDGGMSKAGGAGGSLDRHDHTDTPLTRDAVLAELSSRGVLAHVPESVRRLFSELEEEVSPLELSKRVEPLLESIGSLATASIVTVTDDGESSTEAAAEMSSASPIQQISFAQFFVPVRAVAAFKQLRALSGVYKTMRLDFVHKCVPHFSAIELDSLIVSGVMNGYLSMKTDHKTQSIACGVSSADGGARMQNQLSVLSKRLNEAVSNLPESKKQRAADQQARVAAAISKALATVDEEHSRVLARKVIIERRKEDRERQILEQEKQAEARKLKQQQEREEEERRRQEMEARRRAEERIRREIEEQEAAEAAELLKEREKQLSKDDKKAPKMKEGEVMSKQAIMQAQLSEQIKTRQELERKLERSSKTMDYMERARREEEKPLLDEEQKRRIKEDESYHSEQQAVAAEQHRAQWEADVEVAKKLDKILADKDAILGAIKQRRAEELEAFRAAHLERAAEMKAQREADLIRERKRVYLERLRKAEADYRRREREEQEMREQEERREAETERRRKLDEQAERIRQREAEMDAKKMDERRSVLGSAGAPAPAAGAGGGGRWVPPNRREGGGGARPPSPPRGTGGRWGGDRGEEDPRGGGGGGGGGAYRPPARGGFDDRGDDRRYPPRGDEPRGGGGGGAYRPPARGGFDDRGDDRRYPPRDGDRGGGGGGGYRAPGRGGFDDRDRRDDRGDDRRYPPARRDDRGGGGGGGGYRPPGAR</sequence>
<dbReference type="FunFam" id="4.10.860.10:FF:000001">
    <property type="entry name" value="Eukaryotic translation initiation factor 3 subunit A"/>
    <property type="match status" value="1"/>
</dbReference>
<feature type="compositionally biased region" description="Basic and acidic residues" evidence="7">
    <location>
        <begin position="981"/>
        <end position="999"/>
    </location>
</feature>
<feature type="domain" description="eIF3a PCI" evidence="8">
    <location>
        <begin position="13"/>
        <end position="365"/>
    </location>
</feature>
<dbReference type="HAMAP" id="MF_03000">
    <property type="entry name" value="eIF3a"/>
    <property type="match status" value="1"/>
</dbReference>
<dbReference type="GO" id="GO:0001732">
    <property type="term" value="P:formation of cytoplasmic translation initiation complex"/>
    <property type="evidence" value="ECO:0007669"/>
    <property type="project" value="UniProtKB-UniRule"/>
</dbReference>
<feature type="compositionally biased region" description="Basic and acidic residues" evidence="7">
    <location>
        <begin position="683"/>
        <end position="707"/>
    </location>
</feature>
<comment type="caution">
    <text evidence="9">The sequence shown here is derived from an EMBL/GenBank/DDBJ whole genome shotgun (WGS) entry which is preliminary data.</text>
</comment>
<feature type="compositionally biased region" description="Gly residues" evidence="7">
    <location>
        <begin position="1032"/>
        <end position="1045"/>
    </location>
</feature>
<feature type="compositionally biased region" description="Polar residues" evidence="7">
    <location>
        <begin position="712"/>
        <end position="721"/>
    </location>
</feature>
<dbReference type="Proteomes" id="UP000660262">
    <property type="component" value="Unassembled WGS sequence"/>
</dbReference>
<feature type="compositionally biased region" description="Basic and acidic residues" evidence="7">
    <location>
        <begin position="954"/>
        <end position="963"/>
    </location>
</feature>
<dbReference type="GO" id="GO:0002188">
    <property type="term" value="P:translation reinitiation"/>
    <property type="evidence" value="ECO:0007669"/>
    <property type="project" value="TreeGrafter"/>
</dbReference>
<comment type="similarity">
    <text evidence="6">Belongs to the eIF-3 subunit A family.</text>
</comment>
<gene>
    <name evidence="9" type="ORF">PPROV_000963500</name>
</gene>